<keyword evidence="1" id="KW-0472">Membrane</keyword>
<dbReference type="InParanoid" id="S2J688"/>
<proteinExistence type="predicted"/>
<keyword evidence="1" id="KW-1133">Transmembrane helix</keyword>
<name>S2J688_MUCC1</name>
<dbReference type="STRING" id="1220926.S2J688"/>
<protein>
    <submittedName>
        <fullName evidence="2">Uncharacterized protein</fullName>
    </submittedName>
</protein>
<evidence type="ECO:0000256" key="1">
    <source>
        <dbReference type="SAM" id="Phobius"/>
    </source>
</evidence>
<dbReference type="VEuPathDB" id="FungiDB:HMPREF1544_08080"/>
<feature type="transmembrane region" description="Helical" evidence="1">
    <location>
        <begin position="19"/>
        <end position="41"/>
    </location>
</feature>
<organism evidence="2 3">
    <name type="scientific">Mucor circinelloides f. circinelloides (strain 1006PhL)</name>
    <name type="common">Mucormycosis agent</name>
    <name type="synonym">Calyptromyces circinelloides</name>
    <dbReference type="NCBI Taxonomy" id="1220926"/>
    <lineage>
        <taxon>Eukaryota</taxon>
        <taxon>Fungi</taxon>
        <taxon>Fungi incertae sedis</taxon>
        <taxon>Mucoromycota</taxon>
        <taxon>Mucoromycotina</taxon>
        <taxon>Mucoromycetes</taxon>
        <taxon>Mucorales</taxon>
        <taxon>Mucorineae</taxon>
        <taxon>Mucoraceae</taxon>
        <taxon>Mucor</taxon>
    </lineage>
</organism>
<evidence type="ECO:0000313" key="3">
    <source>
        <dbReference type="Proteomes" id="UP000014254"/>
    </source>
</evidence>
<reference evidence="3" key="1">
    <citation type="submission" date="2013-05" db="EMBL/GenBank/DDBJ databases">
        <title>The Genome sequence of Mucor circinelloides f. circinelloides 1006PhL.</title>
        <authorList>
            <consortium name="The Broad Institute Genomics Platform"/>
            <person name="Cuomo C."/>
            <person name="Earl A."/>
            <person name="Findley K."/>
            <person name="Lee S.C."/>
            <person name="Walker B."/>
            <person name="Young S."/>
            <person name="Zeng Q."/>
            <person name="Gargeya S."/>
            <person name="Fitzgerald M."/>
            <person name="Haas B."/>
            <person name="Abouelleil A."/>
            <person name="Allen A.W."/>
            <person name="Alvarado L."/>
            <person name="Arachchi H.M."/>
            <person name="Berlin A.M."/>
            <person name="Chapman S.B."/>
            <person name="Gainer-Dewar J."/>
            <person name="Goldberg J."/>
            <person name="Griggs A."/>
            <person name="Gujja S."/>
            <person name="Hansen M."/>
            <person name="Howarth C."/>
            <person name="Imamovic A."/>
            <person name="Ireland A."/>
            <person name="Larimer J."/>
            <person name="McCowan C."/>
            <person name="Murphy C."/>
            <person name="Pearson M."/>
            <person name="Poon T.W."/>
            <person name="Priest M."/>
            <person name="Roberts A."/>
            <person name="Saif S."/>
            <person name="Shea T."/>
            <person name="Sisk P."/>
            <person name="Sykes S."/>
            <person name="Wortman J."/>
            <person name="Nusbaum C."/>
            <person name="Birren B."/>
        </authorList>
    </citation>
    <scope>NUCLEOTIDE SEQUENCE [LARGE SCALE GENOMIC DNA]</scope>
    <source>
        <strain evidence="3">1006PhL</strain>
    </source>
</reference>
<accession>S2J688</accession>
<sequence>MLCCRYTCLTLVKHHQFSYLASSTSLYFYFYTTSTCIFLWIQQKKSYLEEALPSEDEVSNAESKVDEDVEEHLVERLKEMPNPLACLLRKHKMHFSEFGGLGCIKGVEHHIQLKPGVSPVRSRPYKITWEADEFLRAELDR</sequence>
<dbReference type="AlphaFoldDB" id="S2J688"/>
<dbReference type="Proteomes" id="UP000014254">
    <property type="component" value="Unassembled WGS sequence"/>
</dbReference>
<keyword evidence="3" id="KW-1185">Reference proteome</keyword>
<keyword evidence="1" id="KW-0812">Transmembrane</keyword>
<gene>
    <name evidence="2" type="ORF">HMPREF1544_08080</name>
</gene>
<dbReference type="OrthoDB" id="2246976at2759"/>
<dbReference type="EMBL" id="KE124019">
    <property type="protein sequence ID" value="EPB85184.1"/>
    <property type="molecule type" value="Genomic_DNA"/>
</dbReference>
<evidence type="ECO:0000313" key="2">
    <source>
        <dbReference type="EMBL" id="EPB85184.1"/>
    </source>
</evidence>